<evidence type="ECO:0000313" key="2">
    <source>
        <dbReference type="EMBL" id="AHW48889.1"/>
    </source>
</evidence>
<evidence type="ECO:0008006" key="4">
    <source>
        <dbReference type="Google" id="ProtNLM"/>
    </source>
</evidence>
<dbReference type="GeneID" id="18983285"/>
<reference evidence="2 3" key="1">
    <citation type="journal article" date="2014" name="PLoS ONE">
        <title>Isolation and Characterization of vB_ArS-ArV2 - First Arthrobacter sp. Infecting Bacteriophage with Completely Sequenced Genome.</title>
        <authorList>
            <person name="Simoliunas E."/>
            <person name="Kaliniene L."/>
            <person name="Stasilo M."/>
            <person name="Truncaite L."/>
            <person name="Zajanckauskaite A."/>
            <person name="Staniulis J."/>
            <person name="Nainys J."/>
            <person name="Kaupinis A."/>
            <person name="Valius M."/>
            <person name="Meskys R."/>
        </authorList>
    </citation>
    <scope>NUCLEOTIDE SEQUENCE [LARGE SCALE GENOMIC DNA]</scope>
</reference>
<dbReference type="RefSeq" id="YP_009022085.1">
    <property type="nucleotide sequence ID" value="NC_022972.2"/>
</dbReference>
<keyword evidence="3" id="KW-1185">Reference proteome</keyword>
<accession>X5D420</accession>
<gene>
    <name evidence="2" type="ORF">ArV2_gp01</name>
</gene>
<sequence length="114" mass="12615">MLAARSIGEEVTLMSGKKQLPPVRLATAEDVPAPPMSLSDAAEHGTRLDELKAMRRILVTHMENENTLARDLAALTRQVREISKEIDDLSRSAEKDDLIRAADTSDEKFNPYAV</sequence>
<feature type="region of interest" description="Disordered" evidence="1">
    <location>
        <begin position="87"/>
        <end position="114"/>
    </location>
</feature>
<organism evidence="2 3">
    <name type="scientific">Arthrobacter phage vB_ArS-ArV2</name>
    <dbReference type="NCBI Taxonomy" id="1414742"/>
    <lineage>
        <taxon>Viruses</taxon>
        <taxon>Duplodnaviria</taxon>
        <taxon>Heunggongvirae</taxon>
        <taxon>Uroviricota</taxon>
        <taxon>Caudoviricetes</taxon>
        <taxon>Arvduovirus</taxon>
        <taxon>Arvduovirus ArV2</taxon>
    </lineage>
</organism>
<proteinExistence type="predicted"/>
<protein>
    <recommendedName>
        <fullName evidence="4">Terminase small subunit</fullName>
    </recommendedName>
</protein>
<dbReference type="EMBL" id="KF692088">
    <property type="protein sequence ID" value="AHW48889.1"/>
    <property type="molecule type" value="Genomic_DNA"/>
</dbReference>
<evidence type="ECO:0000256" key="1">
    <source>
        <dbReference type="SAM" id="MobiDB-lite"/>
    </source>
</evidence>
<dbReference type="Proteomes" id="UP000018644">
    <property type="component" value="Segment"/>
</dbReference>
<evidence type="ECO:0000313" key="3">
    <source>
        <dbReference type="Proteomes" id="UP000018644"/>
    </source>
</evidence>
<name>X5D420_9CAUD</name>
<dbReference type="KEGG" id="vg:18983285"/>
<dbReference type="OrthoDB" id="18680at10239"/>